<accession>A0A1A9KCW9</accession>
<evidence type="ECO:0000313" key="3">
    <source>
        <dbReference type="Proteomes" id="UP000077748"/>
    </source>
</evidence>
<dbReference type="Proteomes" id="UP000077748">
    <property type="component" value="Chromosome"/>
</dbReference>
<reference evidence="2 3" key="1">
    <citation type="submission" date="2016-05" db="EMBL/GenBank/DDBJ databases">
        <title>Genome Sequence of Pseudomonas citronellolis Strain SJTE-3, an Estrogens and Persistent Organic Pollutants degradation strain.</title>
        <authorList>
            <person name="Liang R."/>
        </authorList>
    </citation>
    <scope>NUCLEOTIDE SEQUENCE [LARGE SCALE GENOMIC DNA]</scope>
    <source>
        <strain evidence="2 3">SJTE-3</strain>
    </source>
</reference>
<evidence type="ECO:0000259" key="1">
    <source>
        <dbReference type="Pfam" id="PF04577"/>
    </source>
</evidence>
<evidence type="ECO:0000313" key="2">
    <source>
        <dbReference type="EMBL" id="ANI15368.1"/>
    </source>
</evidence>
<dbReference type="InterPro" id="IPR049625">
    <property type="entry name" value="Glyco_transf_61_cat"/>
</dbReference>
<gene>
    <name evidence="2" type="ORF">A9C11_15900</name>
</gene>
<sequence length="373" mass="42598">MQSDASQAGAAVRFAGKNWSLAAYWHIARRRLARKQSENLKSVAAKSWDIAPRETTPAPPAFFLPNQWERVTGWEEKLFFPYEHPRRTMEGLGSMEQHPTRGYLIKDVLMIDGTLYKDGASFWLSSTRPRWLPRISVEREVDRGAVYCSPYGNRWFGTWLAEDCLTYALARDEGLPVTIAPSARYPLYPQMLDYEAWLDMQPTRLHSAFFRELVLFDDFGHNSHQHLRYRAMGEKLLAHVNYQAHPGVFILRGETGDLRLLVNEMEIAEHLRKHRGFRILDPTKSDLPTIVATCAGARVVVGVEGSQLVHGVNVLPPGSAVLALQPPNRFVCFYKYLTDRDHQHFGFVVGTPEGEGFRIDLEEVERTLDLFPT</sequence>
<name>A0A1A9KCW9_9PSED</name>
<dbReference type="EMBL" id="CP015878">
    <property type="protein sequence ID" value="ANI15368.1"/>
    <property type="molecule type" value="Genomic_DNA"/>
</dbReference>
<dbReference type="Pfam" id="PF04577">
    <property type="entry name" value="Glyco_transf_61"/>
    <property type="match status" value="1"/>
</dbReference>
<organism evidence="2 3">
    <name type="scientific">Pseudomonas citronellolis</name>
    <dbReference type="NCBI Taxonomy" id="53408"/>
    <lineage>
        <taxon>Bacteria</taxon>
        <taxon>Pseudomonadati</taxon>
        <taxon>Pseudomonadota</taxon>
        <taxon>Gammaproteobacteria</taxon>
        <taxon>Pseudomonadales</taxon>
        <taxon>Pseudomonadaceae</taxon>
        <taxon>Pseudomonas</taxon>
    </lineage>
</organism>
<proteinExistence type="predicted"/>
<protein>
    <recommendedName>
        <fullName evidence="1">Glycosyltransferase 61 catalytic domain-containing protein</fullName>
    </recommendedName>
</protein>
<dbReference type="GO" id="GO:0016757">
    <property type="term" value="F:glycosyltransferase activity"/>
    <property type="evidence" value="ECO:0007669"/>
    <property type="project" value="InterPro"/>
</dbReference>
<dbReference type="AlphaFoldDB" id="A0A1A9KCW9"/>
<dbReference type="RefSeq" id="WP_064583204.1">
    <property type="nucleotide sequence ID" value="NZ_CP015878.1"/>
</dbReference>
<feature type="domain" description="Glycosyltransferase 61 catalytic" evidence="1">
    <location>
        <begin position="190"/>
        <end position="321"/>
    </location>
</feature>